<dbReference type="EMBL" id="MF155236">
    <property type="protein sequence ID" value="ASK86246.1"/>
    <property type="molecule type" value="mRNA"/>
</dbReference>
<protein>
    <submittedName>
        <fullName evidence="2">Eclosion hormone 1</fullName>
    </submittedName>
</protein>
<name>A0A220W0D2_9ECHI</name>
<keyword evidence="1" id="KW-0732">Signal</keyword>
<sequence>MKTVMVSCLVLLLIGESFGAALLDIDEVDDTNAAFALNRLVQRRSDGNDVLMERERRRKSCLVECVTCSRYTLLPTTDCYEGCNKPTKSKLALNTWTACKGMLGGQ</sequence>
<feature type="chain" id="PRO_5013370247" evidence="1">
    <location>
        <begin position="20"/>
        <end position="106"/>
    </location>
</feature>
<organism evidence="2">
    <name type="scientific">Ophionotus victoriae</name>
    <dbReference type="NCBI Taxonomy" id="667017"/>
    <lineage>
        <taxon>Eukaryota</taxon>
        <taxon>Metazoa</taxon>
        <taxon>Echinodermata</taxon>
        <taxon>Eleutherozoa</taxon>
        <taxon>Asterozoa</taxon>
        <taxon>Ophiuroidea</taxon>
        <taxon>Myophiuroidea</taxon>
        <taxon>Metophiurida</taxon>
        <taxon>Ophintegrida</taxon>
        <taxon>Amphilepidida</taxon>
        <taxon>Ophiurina</taxon>
        <taxon>Chilophiurina</taxon>
        <taxon>Ophiuridae</taxon>
        <taxon>Ophiurinae</taxon>
        <taxon>Ophionotus</taxon>
    </lineage>
</organism>
<proteinExistence type="evidence at transcript level"/>
<accession>A0A220W0D2</accession>
<reference evidence="2" key="1">
    <citation type="journal article" date="2017" name="J. ISSAAS">
        <title>Ophiuroid Phylotranscriptomics Enables Discovery Of Novel Echinoderm Representatives Of Bilaterian Neuropeptide Families And Reconstruction Of Neuropeptide Precursor Evolution Over ~270 Million Years.</title>
        <authorList>
            <person name="Zandawala M."/>
            <person name="Yanez L.A."/>
            <person name="Moghul I."/>
            <person name="Delroisse J."/>
            <person name="Abylkassimova N."/>
            <person name="Hugall A."/>
            <person name="O'Hara T."/>
            <person name="Elphick M.R."/>
        </authorList>
    </citation>
    <scope>NUCLEOTIDE SEQUENCE</scope>
</reference>
<evidence type="ECO:0000313" key="2">
    <source>
        <dbReference type="EMBL" id="ASK86246.1"/>
    </source>
</evidence>
<dbReference type="AlphaFoldDB" id="A0A220W0D2"/>
<feature type="signal peptide" evidence="1">
    <location>
        <begin position="1"/>
        <end position="19"/>
    </location>
</feature>
<evidence type="ECO:0000256" key="1">
    <source>
        <dbReference type="SAM" id="SignalP"/>
    </source>
</evidence>